<organism evidence="10 11">
    <name type="scientific">Geomonas terrae</name>
    <dbReference type="NCBI Taxonomy" id="2562681"/>
    <lineage>
        <taxon>Bacteria</taxon>
        <taxon>Pseudomonadati</taxon>
        <taxon>Thermodesulfobacteriota</taxon>
        <taxon>Desulfuromonadia</taxon>
        <taxon>Geobacterales</taxon>
        <taxon>Geobacteraceae</taxon>
        <taxon>Geomonas</taxon>
    </lineage>
</organism>
<name>A0A4S1CF31_9BACT</name>
<dbReference type="Gene3D" id="2.60.40.10">
    <property type="entry name" value="Immunoglobulins"/>
    <property type="match status" value="2"/>
</dbReference>
<keyword evidence="5" id="KW-0966">Cell projection</keyword>
<keyword evidence="3" id="KW-0963">Cytoplasm</keyword>
<evidence type="ECO:0000313" key="11">
    <source>
        <dbReference type="Proteomes" id="UP000306416"/>
    </source>
</evidence>
<dbReference type="InterPro" id="IPR039564">
    <property type="entry name" value="Peptidase_C39-like"/>
</dbReference>
<dbReference type="EMBL" id="SRSC01000002">
    <property type="protein sequence ID" value="TGU72134.1"/>
    <property type="molecule type" value="Genomic_DNA"/>
</dbReference>
<evidence type="ECO:0000256" key="6">
    <source>
        <dbReference type="SAM" id="SignalP"/>
    </source>
</evidence>
<reference evidence="10 11" key="1">
    <citation type="submission" date="2019-04" db="EMBL/GenBank/DDBJ databases">
        <title>Geobacter oryzae sp. nov., ferric-reducing bacteria isolated from paddy soil.</title>
        <authorList>
            <person name="Xu Z."/>
            <person name="Masuda Y."/>
            <person name="Itoh H."/>
            <person name="Senoo K."/>
        </authorList>
    </citation>
    <scope>NUCLEOTIDE SEQUENCE [LARGE SCALE GENOMIC DNA]</scope>
    <source>
        <strain evidence="10 11">Red111</strain>
    </source>
</reference>
<evidence type="ECO:0000256" key="5">
    <source>
        <dbReference type="ARBA" id="ARBA00023273"/>
    </source>
</evidence>
<feature type="signal peptide" evidence="6">
    <location>
        <begin position="1"/>
        <end position="31"/>
    </location>
</feature>
<evidence type="ECO:0000259" key="8">
    <source>
        <dbReference type="Pfam" id="PF13529"/>
    </source>
</evidence>
<evidence type="ECO:0000256" key="2">
    <source>
        <dbReference type="ARBA" id="ARBA00004496"/>
    </source>
</evidence>
<keyword evidence="4" id="KW-0969">Cilium</keyword>
<dbReference type="InterPro" id="IPR013783">
    <property type="entry name" value="Ig-like_fold"/>
</dbReference>
<evidence type="ECO:0000259" key="7">
    <source>
        <dbReference type="Pfam" id="PF07705"/>
    </source>
</evidence>
<dbReference type="InterPro" id="IPR011635">
    <property type="entry name" value="CARDB"/>
</dbReference>
<dbReference type="NCBIfam" id="NF012200">
    <property type="entry name" value="choice_anch_D"/>
    <property type="match status" value="1"/>
</dbReference>
<dbReference type="GO" id="GO:0005737">
    <property type="term" value="C:cytoplasm"/>
    <property type="evidence" value="ECO:0007669"/>
    <property type="project" value="UniProtKB-SubCell"/>
</dbReference>
<accession>A0A4S1CF31</accession>
<evidence type="ECO:0000256" key="3">
    <source>
        <dbReference type="ARBA" id="ARBA00022490"/>
    </source>
</evidence>
<keyword evidence="11" id="KW-1185">Reference proteome</keyword>
<sequence>MEGYTMRRPVAALYSLAVMSLLAALSPLPVAAQPSPGKVPVSQGPVKRINPYFSTQATLYSDNSVLERAEINGPPKPPYGYHIRAITPLPAPTPAAGVNTLPNVPAFQWVFGCSAVSGSMIAGYYDRTGYPNIYTGPTGGGVIPLMEDEAWGTWNDKTGDSYPNNPLIASHMGLDGRASPGSIDDYWISYLSGRRDPYISGRWTQHEWGDAVGDYMKTSQSAFNNVDGSTSFYYINAATPLTCADMEGYDQARLDGTYGRKLFYEARGYAVTDCYTQMTDNVHAGGFSFAQFKAEIDAGRPVLLNLEGHSIVGVGYTDSNTVYLHDTWDNDDHTMTWGGSYSGMALWGVSIVNLASAPSAPNLSVSPNAYNFGSRKLNTNTTQTFTVANTGTAPLTVGQLSLSGAADFKMTTDNCSKKTLSPSASCTATVSFTPTLEGQQSATLTIPSEDPDSPATVSLTGVGTNLLPDLYGAWSKVSKTQKRGNYSVSGTLTTINGGSATAVNVTVNVYLSTDTTSTSHDTLIGTYKFAGITAGASKATLIRYSTGTTDPGSLYLKAVIDPANSVAESEESNNSAFGTIP</sequence>
<gene>
    <name evidence="10" type="ORF">E4633_07385</name>
</gene>
<keyword evidence="6" id="KW-0732">Signal</keyword>
<proteinExistence type="predicted"/>
<evidence type="ECO:0000256" key="4">
    <source>
        <dbReference type="ARBA" id="ARBA00023069"/>
    </source>
</evidence>
<evidence type="ECO:0000313" key="10">
    <source>
        <dbReference type="EMBL" id="TGU72134.1"/>
    </source>
</evidence>
<dbReference type="InterPro" id="IPR053879">
    <property type="entry name" value="HYDIN_VesB_CFA65-like_Ig"/>
</dbReference>
<feature type="domain" description="Peptidase C39-like" evidence="8">
    <location>
        <begin position="269"/>
        <end position="328"/>
    </location>
</feature>
<feature type="domain" description="HYDIN/VesB/CFA65-like Ig-like" evidence="9">
    <location>
        <begin position="361"/>
        <end position="460"/>
    </location>
</feature>
<protein>
    <submittedName>
        <fullName evidence="10">Choice-of-anchor D domain-containing protein</fullName>
    </submittedName>
</protein>
<evidence type="ECO:0000256" key="1">
    <source>
        <dbReference type="ARBA" id="ARBA00004138"/>
    </source>
</evidence>
<dbReference type="Pfam" id="PF13529">
    <property type="entry name" value="Peptidase_C39_2"/>
    <property type="match status" value="1"/>
</dbReference>
<dbReference type="AlphaFoldDB" id="A0A4S1CF31"/>
<dbReference type="Proteomes" id="UP000306416">
    <property type="component" value="Unassembled WGS sequence"/>
</dbReference>
<feature type="domain" description="CARDB" evidence="7">
    <location>
        <begin position="468"/>
        <end position="575"/>
    </location>
</feature>
<comment type="subcellular location">
    <subcellularLocation>
        <location evidence="1">Cell projection</location>
        <location evidence="1">Cilium</location>
    </subcellularLocation>
    <subcellularLocation>
        <location evidence="2">Cytoplasm</location>
    </subcellularLocation>
</comment>
<comment type="caution">
    <text evidence="10">The sequence shown here is derived from an EMBL/GenBank/DDBJ whole genome shotgun (WGS) entry which is preliminary data.</text>
</comment>
<dbReference type="Pfam" id="PF07705">
    <property type="entry name" value="CARDB"/>
    <property type="match status" value="1"/>
</dbReference>
<dbReference type="Pfam" id="PF22544">
    <property type="entry name" value="HYDIN_VesB_CFA65-like_Ig"/>
    <property type="match status" value="1"/>
</dbReference>
<evidence type="ECO:0000259" key="9">
    <source>
        <dbReference type="Pfam" id="PF22544"/>
    </source>
</evidence>
<feature type="chain" id="PRO_5020851880" evidence="6">
    <location>
        <begin position="32"/>
        <end position="581"/>
    </location>
</feature>